<feature type="DNA-binding region" description="H-T-H motif" evidence="3">
    <location>
        <begin position="20"/>
        <end position="39"/>
    </location>
</feature>
<comment type="caution">
    <text evidence="3">Lacks conserved residue(s) required for the propagation of feature annotation.</text>
</comment>
<dbReference type="InterPro" id="IPR036388">
    <property type="entry name" value="WH-like_DNA-bd_sf"/>
</dbReference>
<dbReference type="CDD" id="cd16442">
    <property type="entry name" value="BPL"/>
    <property type="match status" value="1"/>
</dbReference>
<dbReference type="PANTHER" id="PTHR12835">
    <property type="entry name" value="BIOTIN PROTEIN LIGASE"/>
    <property type="match status" value="1"/>
</dbReference>
<evidence type="ECO:0000256" key="1">
    <source>
        <dbReference type="ARBA" id="ARBA00022598"/>
    </source>
</evidence>
<dbReference type="GO" id="GO:0006355">
    <property type="term" value="P:regulation of DNA-templated transcription"/>
    <property type="evidence" value="ECO:0007669"/>
    <property type="project" value="UniProtKB-UniRule"/>
</dbReference>
<keyword evidence="3" id="KW-0067">ATP-binding</keyword>
<dbReference type="InterPro" id="IPR003142">
    <property type="entry name" value="BPL_C"/>
</dbReference>
<dbReference type="PROSITE" id="PS51733">
    <property type="entry name" value="BPL_LPL_CATALYTIC"/>
    <property type="match status" value="1"/>
</dbReference>
<keyword evidence="3" id="KW-0804">Transcription</keyword>
<sequence length="325" mass="36011">MSTEGLVQLFGRYPDQYVSGELMSQELGVSRTAIWKQIRKLESAGYEFEASTKLGYRLAYAPEKLDSERLTDLMETSRFGKKISFHEQVKSTQDIARELAESGAPEGQLVLAEEQLGGRGRMGRSWVSPQGKGLWMSMVMRPNVPIHCAPQLTLLTAVALCRALKRHTDLPIGIKWPNDLLVNGKKISGILLESAAEDERLKYIVAGVGLSVNLTEADYPEELLDKATSLRIQAGRVWSRKAIMAAFLKEWETLYDLFLQEGFRPIASLWESLSVTLGKPVRFITPQGELTGVPIGLEDSGAIRVQREDGSVTALFSAEMGEPLP</sequence>
<dbReference type="GO" id="GO:0003677">
    <property type="term" value="F:DNA binding"/>
    <property type="evidence" value="ECO:0007669"/>
    <property type="project" value="UniProtKB-UniRule"/>
</dbReference>
<dbReference type="GO" id="GO:0005737">
    <property type="term" value="C:cytoplasm"/>
    <property type="evidence" value="ECO:0007669"/>
    <property type="project" value="TreeGrafter"/>
</dbReference>
<dbReference type="InterPro" id="IPR004143">
    <property type="entry name" value="BPL_LPL_catalytic"/>
</dbReference>
<dbReference type="PANTHER" id="PTHR12835:SF5">
    <property type="entry name" value="BIOTIN--PROTEIN LIGASE"/>
    <property type="match status" value="1"/>
</dbReference>
<name>A0A3A1V7W5_9BACL</name>
<dbReference type="GO" id="GO:0005524">
    <property type="term" value="F:ATP binding"/>
    <property type="evidence" value="ECO:0007669"/>
    <property type="project" value="UniProtKB-UniRule"/>
</dbReference>
<dbReference type="InterPro" id="IPR045864">
    <property type="entry name" value="aa-tRNA-synth_II/BPL/LPL"/>
</dbReference>
<dbReference type="OrthoDB" id="9807064at2"/>
<feature type="binding site" evidence="3">
    <location>
        <position position="186"/>
    </location>
    <ligand>
        <name>biotin</name>
        <dbReference type="ChEBI" id="CHEBI:57586"/>
    </ligand>
</feature>
<keyword evidence="3" id="KW-0678">Repressor</keyword>
<comment type="similarity">
    <text evidence="3">Belongs to the biotin--protein ligase family.</text>
</comment>
<evidence type="ECO:0000259" key="4">
    <source>
        <dbReference type="PROSITE" id="PS51733"/>
    </source>
</evidence>
<dbReference type="GO" id="GO:0016740">
    <property type="term" value="F:transferase activity"/>
    <property type="evidence" value="ECO:0007669"/>
    <property type="project" value="UniProtKB-ARBA"/>
</dbReference>
<dbReference type="InterPro" id="IPR036390">
    <property type="entry name" value="WH_DNA-bd_sf"/>
</dbReference>
<dbReference type="HAMAP" id="MF_00978">
    <property type="entry name" value="Bifunct_BirA"/>
    <property type="match status" value="1"/>
</dbReference>
<feature type="binding site" evidence="3">
    <location>
        <position position="115"/>
    </location>
    <ligand>
        <name>biotin</name>
        <dbReference type="ChEBI" id="CHEBI:57586"/>
    </ligand>
</feature>
<dbReference type="Pfam" id="PF03099">
    <property type="entry name" value="BPL_LplA_LipB"/>
    <property type="match status" value="1"/>
</dbReference>
<dbReference type="EMBL" id="QXQA01000004">
    <property type="protein sequence ID" value="RIX53520.1"/>
    <property type="molecule type" value="Genomic_DNA"/>
</dbReference>
<reference evidence="5 6" key="1">
    <citation type="submission" date="2018-09" db="EMBL/GenBank/DDBJ databases">
        <title>Paenibacillus aracenensis nov. sp. isolated from a cave in southern Spain.</title>
        <authorList>
            <person name="Jurado V."/>
            <person name="Gutierrez-Patricio S."/>
            <person name="Gonzalez-Pimentel J.L."/>
            <person name="Miller A.Z."/>
            <person name="Laiz L."/>
            <person name="Saiz-Jimenez C."/>
        </authorList>
    </citation>
    <scope>NUCLEOTIDE SEQUENCE [LARGE SCALE GENOMIC DNA]</scope>
    <source>
        <strain evidence="5 6">DSM 22867</strain>
    </source>
</reference>
<organism evidence="5 6">
    <name type="scientific">Paenibacillus nanensis</name>
    <dbReference type="NCBI Taxonomy" id="393251"/>
    <lineage>
        <taxon>Bacteria</taxon>
        <taxon>Bacillati</taxon>
        <taxon>Bacillota</taxon>
        <taxon>Bacilli</taxon>
        <taxon>Bacillales</taxon>
        <taxon>Paenibacillaceae</taxon>
        <taxon>Paenibacillus</taxon>
    </lineage>
</organism>
<dbReference type="Gene3D" id="1.10.10.10">
    <property type="entry name" value="Winged helix-like DNA-binding domain superfamily/Winged helix DNA-binding domain"/>
    <property type="match status" value="1"/>
</dbReference>
<dbReference type="GO" id="GO:0009249">
    <property type="term" value="P:protein lipoylation"/>
    <property type="evidence" value="ECO:0007669"/>
    <property type="project" value="UniProtKB-ARBA"/>
</dbReference>
<dbReference type="GO" id="GO:0004077">
    <property type="term" value="F:biotin--[biotin carboxyl-carrier protein] ligase activity"/>
    <property type="evidence" value="ECO:0007669"/>
    <property type="project" value="UniProtKB-UniRule"/>
</dbReference>
<keyword evidence="2 3" id="KW-0092">Biotin</keyword>
<dbReference type="InterPro" id="IPR030855">
    <property type="entry name" value="Bifunct_BirA"/>
</dbReference>
<evidence type="ECO:0000256" key="2">
    <source>
        <dbReference type="ARBA" id="ARBA00023267"/>
    </source>
</evidence>
<feature type="domain" description="BPL/LPL catalytic" evidence="4">
    <location>
        <begin position="68"/>
        <end position="259"/>
    </location>
</feature>
<comment type="function">
    <text evidence="3">Acts both as a biotin--[acetyl-CoA-carboxylase] ligase and a repressor.</text>
</comment>
<dbReference type="EC" id="6.3.4.15" evidence="3"/>
<keyword evidence="3" id="KW-0238">DNA-binding</keyword>
<keyword evidence="3" id="KW-0805">Transcription regulation</keyword>
<dbReference type="Proteomes" id="UP000266482">
    <property type="component" value="Unassembled WGS sequence"/>
</dbReference>
<dbReference type="Pfam" id="PF08279">
    <property type="entry name" value="HTH_11"/>
    <property type="match status" value="1"/>
</dbReference>
<dbReference type="Gene3D" id="2.30.30.100">
    <property type="match status" value="1"/>
</dbReference>
<dbReference type="InterPro" id="IPR004408">
    <property type="entry name" value="Biotin_CoA_COase_ligase"/>
</dbReference>
<accession>A0A3A1V7W5</accession>
<evidence type="ECO:0000313" key="6">
    <source>
        <dbReference type="Proteomes" id="UP000266482"/>
    </source>
</evidence>
<dbReference type="AlphaFoldDB" id="A0A3A1V7W5"/>
<dbReference type="Pfam" id="PF02237">
    <property type="entry name" value="BPL_C"/>
    <property type="match status" value="1"/>
</dbReference>
<evidence type="ECO:0000256" key="3">
    <source>
        <dbReference type="HAMAP-Rule" id="MF_00978"/>
    </source>
</evidence>
<protein>
    <recommendedName>
        <fullName evidence="3">Bifunctional ligase/repressor BirA</fullName>
    </recommendedName>
    <alternativeName>
        <fullName evidence="3">Biotin--[acetyl-CoA-carboxylase] ligase</fullName>
        <ecNumber evidence="3">6.3.4.15</ecNumber>
    </alternativeName>
    <alternativeName>
        <fullName evidence="3">Biotin--protein ligase</fullName>
    </alternativeName>
    <alternativeName>
        <fullName evidence="3">Biotin-[acetyl-CoA carboxylase] synthetase</fullName>
    </alternativeName>
</protein>
<comment type="caution">
    <text evidence="5">The sequence shown here is derived from an EMBL/GenBank/DDBJ whole genome shotgun (WGS) entry which is preliminary data.</text>
</comment>
<keyword evidence="1 3" id="KW-0436">Ligase</keyword>
<comment type="catalytic activity">
    <reaction evidence="3">
        <text>biotin + L-lysyl-[protein] + ATP = N(6)-biotinyl-L-lysyl-[protein] + AMP + diphosphate + H(+)</text>
        <dbReference type="Rhea" id="RHEA:11756"/>
        <dbReference type="Rhea" id="RHEA-COMP:9752"/>
        <dbReference type="Rhea" id="RHEA-COMP:10505"/>
        <dbReference type="ChEBI" id="CHEBI:15378"/>
        <dbReference type="ChEBI" id="CHEBI:29969"/>
        <dbReference type="ChEBI" id="CHEBI:30616"/>
        <dbReference type="ChEBI" id="CHEBI:33019"/>
        <dbReference type="ChEBI" id="CHEBI:57586"/>
        <dbReference type="ChEBI" id="CHEBI:83144"/>
        <dbReference type="ChEBI" id="CHEBI:456215"/>
        <dbReference type="EC" id="6.3.4.15"/>
    </reaction>
</comment>
<feature type="binding site" evidence="3">
    <location>
        <begin position="119"/>
        <end position="121"/>
    </location>
    <ligand>
        <name>biotin</name>
        <dbReference type="ChEBI" id="CHEBI:57586"/>
    </ligand>
</feature>
<dbReference type="SUPFAM" id="SSF46785">
    <property type="entry name" value="Winged helix' DNA-binding domain"/>
    <property type="match status" value="1"/>
</dbReference>
<keyword evidence="3" id="KW-0547">Nucleotide-binding</keyword>
<evidence type="ECO:0000313" key="5">
    <source>
        <dbReference type="EMBL" id="RIX53520.1"/>
    </source>
</evidence>
<keyword evidence="6" id="KW-1185">Reference proteome</keyword>
<proteinExistence type="inferred from homology"/>
<dbReference type="InterPro" id="IPR013196">
    <property type="entry name" value="HTH_11"/>
</dbReference>
<dbReference type="NCBIfam" id="TIGR00121">
    <property type="entry name" value="birA_ligase"/>
    <property type="match status" value="1"/>
</dbReference>
<gene>
    <name evidence="3" type="primary">birA</name>
    <name evidence="5" type="ORF">D3P08_08755</name>
</gene>
<dbReference type="SUPFAM" id="SSF55681">
    <property type="entry name" value="Class II aaRS and biotin synthetases"/>
    <property type="match status" value="1"/>
</dbReference>
<dbReference type="Gene3D" id="3.30.930.10">
    <property type="entry name" value="Bira Bifunctional Protein, Domain 2"/>
    <property type="match status" value="1"/>
</dbReference>
<dbReference type="RefSeq" id="WP_119599129.1">
    <property type="nucleotide sequence ID" value="NZ_QXQA01000004.1"/>
</dbReference>